<gene>
    <name evidence="2" type="ORF">DH2020_038238</name>
</gene>
<comment type="caution">
    <text evidence="2">The sequence shown here is derived from an EMBL/GenBank/DDBJ whole genome shotgun (WGS) entry which is preliminary data.</text>
</comment>
<reference evidence="2 3" key="1">
    <citation type="journal article" date="2021" name="Comput. Struct. Biotechnol. J.">
        <title>De novo genome assembly of the potent medicinal plant Rehmannia glutinosa using nanopore technology.</title>
        <authorList>
            <person name="Ma L."/>
            <person name="Dong C."/>
            <person name="Song C."/>
            <person name="Wang X."/>
            <person name="Zheng X."/>
            <person name="Niu Y."/>
            <person name="Chen S."/>
            <person name="Feng W."/>
        </authorList>
    </citation>
    <scope>NUCLEOTIDE SEQUENCE [LARGE SCALE GENOMIC DNA]</scope>
    <source>
        <strain evidence="2">DH-2019</strain>
    </source>
</reference>
<dbReference type="PANTHER" id="PTHR34281:SF2">
    <property type="entry name" value="PROTEIN EARLY FLOWERING 3"/>
    <property type="match status" value="1"/>
</dbReference>
<evidence type="ECO:0000313" key="2">
    <source>
        <dbReference type="EMBL" id="KAK6128035.1"/>
    </source>
</evidence>
<dbReference type="EMBL" id="JABTTQ020001835">
    <property type="protein sequence ID" value="KAK6128035.1"/>
    <property type="molecule type" value="Genomic_DNA"/>
</dbReference>
<evidence type="ECO:0000313" key="3">
    <source>
        <dbReference type="Proteomes" id="UP001318860"/>
    </source>
</evidence>
<accession>A0ABR0V136</accession>
<dbReference type="PANTHER" id="PTHR34281">
    <property type="entry name" value="PROTEIN EARLY FLOWERING 3"/>
    <property type="match status" value="1"/>
</dbReference>
<sequence>MRKLRENYIRCEKGRLRDFYAQPRKENKILLKTETVSDDGMSEKVMRKRCASAMEISTKIDWIKEEGSKETDCEALPVGNADKKQDILEFSLGDYKPCLDLTPHDVVRVIGQRLFGKQEKQLSSKYFNWLVVAMHLQQKIFSFQIFELHRLVKVQKLISRSPEKFHENNFDPNRPSIQFPPMNKLLYVTPLDPSPAVAKPKIDPDKSSGSGTVSEMLPLPKTDTEKRHLAQQPTPKLSTDAKLAPWYFHAPVGNQWLVPLRSPSEGLVYKPYPGPCFPANGFAPPVYGNCGPITFGVPAPYTMPPINASGSNIEAEQIPSGGVQIAELDTNSPTDNANFAIPLEKETEKDALSLFPTTPSFHALEDQKGDDQKAKVIKVVPHSRKSASASAARIFQSIQEERNIHRLSSYTSHVS</sequence>
<protein>
    <submittedName>
        <fullName evidence="2">Uncharacterized protein</fullName>
    </submittedName>
</protein>
<feature type="region of interest" description="Disordered" evidence="1">
    <location>
        <begin position="197"/>
        <end position="235"/>
    </location>
</feature>
<dbReference type="InterPro" id="IPR039319">
    <property type="entry name" value="ELF3-like"/>
</dbReference>
<dbReference type="Proteomes" id="UP001318860">
    <property type="component" value="Unassembled WGS sequence"/>
</dbReference>
<organism evidence="2 3">
    <name type="scientific">Rehmannia glutinosa</name>
    <name type="common">Chinese foxglove</name>
    <dbReference type="NCBI Taxonomy" id="99300"/>
    <lineage>
        <taxon>Eukaryota</taxon>
        <taxon>Viridiplantae</taxon>
        <taxon>Streptophyta</taxon>
        <taxon>Embryophyta</taxon>
        <taxon>Tracheophyta</taxon>
        <taxon>Spermatophyta</taxon>
        <taxon>Magnoliopsida</taxon>
        <taxon>eudicotyledons</taxon>
        <taxon>Gunneridae</taxon>
        <taxon>Pentapetalae</taxon>
        <taxon>asterids</taxon>
        <taxon>lamiids</taxon>
        <taxon>Lamiales</taxon>
        <taxon>Orobanchaceae</taxon>
        <taxon>Rehmannieae</taxon>
        <taxon>Rehmannia</taxon>
    </lineage>
</organism>
<keyword evidence="3" id="KW-1185">Reference proteome</keyword>
<proteinExistence type="predicted"/>
<evidence type="ECO:0000256" key="1">
    <source>
        <dbReference type="SAM" id="MobiDB-lite"/>
    </source>
</evidence>
<name>A0ABR0V136_REHGL</name>